<dbReference type="InterPro" id="IPR001387">
    <property type="entry name" value="Cro/C1-type_HTH"/>
</dbReference>
<dbReference type="PROSITE" id="PS50943">
    <property type="entry name" value="HTH_CROC1"/>
    <property type="match status" value="1"/>
</dbReference>
<dbReference type="GO" id="GO:0003677">
    <property type="term" value="F:DNA binding"/>
    <property type="evidence" value="ECO:0007669"/>
    <property type="project" value="UniProtKB-KW"/>
</dbReference>
<name>A0A2A2PTX1_9PSED</name>
<protein>
    <submittedName>
        <fullName evidence="5">Transcriptional regulator</fullName>
    </submittedName>
</protein>
<proteinExistence type="predicted"/>
<dbReference type="InterPro" id="IPR050807">
    <property type="entry name" value="TransReg_Diox_bact_type"/>
</dbReference>
<evidence type="ECO:0000313" key="6">
    <source>
        <dbReference type="Proteomes" id="UP000217830"/>
    </source>
</evidence>
<dbReference type="CDD" id="cd00093">
    <property type="entry name" value="HTH_XRE"/>
    <property type="match status" value="1"/>
</dbReference>
<gene>
    <name evidence="5" type="ORF">CKQ80_17695</name>
</gene>
<evidence type="ECO:0000256" key="3">
    <source>
        <dbReference type="ARBA" id="ARBA00023163"/>
    </source>
</evidence>
<dbReference type="GO" id="GO:0005829">
    <property type="term" value="C:cytosol"/>
    <property type="evidence" value="ECO:0007669"/>
    <property type="project" value="TreeGrafter"/>
</dbReference>
<organism evidence="5 6">
    <name type="scientific">Pseudomonas moraviensis</name>
    <dbReference type="NCBI Taxonomy" id="321662"/>
    <lineage>
        <taxon>Bacteria</taxon>
        <taxon>Pseudomonadati</taxon>
        <taxon>Pseudomonadota</taxon>
        <taxon>Gammaproteobacteria</taxon>
        <taxon>Pseudomonadales</taxon>
        <taxon>Pseudomonadaceae</taxon>
        <taxon>Pseudomonas</taxon>
    </lineage>
</organism>
<dbReference type="Pfam" id="PF01381">
    <property type="entry name" value="HTH_3"/>
    <property type="match status" value="1"/>
</dbReference>
<sequence>MGKLAKALGTKIREARKAKGLSQDVLALVCKVDRSYMGRIERGEVNITVEKLYQIALSLGCEPGSLLPTVNEPHERQDTVSPLR</sequence>
<dbReference type="PANTHER" id="PTHR46797:SF23">
    <property type="entry name" value="HTH-TYPE TRANSCRIPTIONAL REGULATOR SUTR"/>
    <property type="match status" value="1"/>
</dbReference>
<dbReference type="Gene3D" id="1.10.260.40">
    <property type="entry name" value="lambda repressor-like DNA-binding domains"/>
    <property type="match status" value="1"/>
</dbReference>
<evidence type="ECO:0000259" key="4">
    <source>
        <dbReference type="PROSITE" id="PS50943"/>
    </source>
</evidence>
<dbReference type="GO" id="GO:0003700">
    <property type="term" value="F:DNA-binding transcription factor activity"/>
    <property type="evidence" value="ECO:0007669"/>
    <property type="project" value="TreeGrafter"/>
</dbReference>
<dbReference type="InterPro" id="IPR010982">
    <property type="entry name" value="Lambda_DNA-bd_dom_sf"/>
</dbReference>
<dbReference type="EMBL" id="NRST01000001">
    <property type="protein sequence ID" value="PAW59079.1"/>
    <property type="molecule type" value="Genomic_DNA"/>
</dbReference>
<dbReference type="Proteomes" id="UP000217830">
    <property type="component" value="Unassembled WGS sequence"/>
</dbReference>
<dbReference type="SUPFAM" id="SSF47413">
    <property type="entry name" value="lambda repressor-like DNA-binding domains"/>
    <property type="match status" value="1"/>
</dbReference>
<evidence type="ECO:0000256" key="1">
    <source>
        <dbReference type="ARBA" id="ARBA00023015"/>
    </source>
</evidence>
<dbReference type="PANTHER" id="PTHR46797">
    <property type="entry name" value="HTH-TYPE TRANSCRIPTIONAL REGULATOR"/>
    <property type="match status" value="1"/>
</dbReference>
<keyword evidence="6" id="KW-1185">Reference proteome</keyword>
<comment type="caution">
    <text evidence="5">The sequence shown here is derived from an EMBL/GenBank/DDBJ whole genome shotgun (WGS) entry which is preliminary data.</text>
</comment>
<keyword evidence="2" id="KW-0238">DNA-binding</keyword>
<dbReference type="SMART" id="SM00530">
    <property type="entry name" value="HTH_XRE"/>
    <property type="match status" value="1"/>
</dbReference>
<reference evidence="5 6" key="1">
    <citation type="submission" date="2017-08" db="EMBL/GenBank/DDBJ databases">
        <title>Draft Genome Sequence of Pseudomonas moraviensis TYU6, isolated from Taxus cuspidata by using PacBio Single-Molecule Real-Time Technology.</title>
        <authorList>
            <person name="Baek K.-H."/>
            <person name="Mishra A.K."/>
        </authorList>
    </citation>
    <scope>NUCLEOTIDE SEQUENCE [LARGE SCALE GENOMIC DNA]</scope>
    <source>
        <strain evidence="5 6">TYU6</strain>
    </source>
</reference>
<keyword evidence="3" id="KW-0804">Transcription</keyword>
<dbReference type="RefSeq" id="WP_095669281.1">
    <property type="nucleotide sequence ID" value="NZ_NRSS01000003.1"/>
</dbReference>
<dbReference type="AlphaFoldDB" id="A0A2A2PTX1"/>
<keyword evidence="1" id="KW-0805">Transcription regulation</keyword>
<evidence type="ECO:0000313" key="5">
    <source>
        <dbReference type="EMBL" id="PAW59079.1"/>
    </source>
</evidence>
<accession>A0A2A2PTX1</accession>
<feature type="domain" description="HTH cro/C1-type" evidence="4">
    <location>
        <begin position="12"/>
        <end position="66"/>
    </location>
</feature>
<evidence type="ECO:0000256" key="2">
    <source>
        <dbReference type="ARBA" id="ARBA00023125"/>
    </source>
</evidence>